<keyword evidence="2" id="KW-0472">Membrane</keyword>
<feature type="region of interest" description="Disordered" evidence="3">
    <location>
        <begin position="920"/>
        <end position="940"/>
    </location>
</feature>
<dbReference type="AlphaFoldDB" id="A0A507BVT0"/>
<dbReference type="GO" id="GO:0006886">
    <property type="term" value="P:intracellular protein transport"/>
    <property type="evidence" value="ECO:0007669"/>
    <property type="project" value="InterPro"/>
</dbReference>
<evidence type="ECO:0000313" key="6">
    <source>
        <dbReference type="Proteomes" id="UP000319731"/>
    </source>
</evidence>
<comment type="subcellular location">
    <subcellularLocation>
        <location evidence="1">Membrane</location>
    </subcellularLocation>
</comment>
<dbReference type="EMBL" id="QEAO01000052">
    <property type="protein sequence ID" value="TPX31029.1"/>
    <property type="molecule type" value="Genomic_DNA"/>
</dbReference>
<dbReference type="Proteomes" id="UP000319731">
    <property type="component" value="Unassembled WGS sequence"/>
</dbReference>
<dbReference type="OrthoDB" id="67540at2759"/>
<evidence type="ECO:0000313" key="5">
    <source>
        <dbReference type="EMBL" id="TPX31029.1"/>
    </source>
</evidence>
<dbReference type="GO" id="GO:0042147">
    <property type="term" value="P:retrograde transport, endosome to Golgi"/>
    <property type="evidence" value="ECO:0007669"/>
    <property type="project" value="TreeGrafter"/>
</dbReference>
<dbReference type="InterPro" id="IPR040096">
    <property type="entry name" value="Ric1"/>
</dbReference>
<dbReference type="Gene3D" id="2.130.10.10">
    <property type="entry name" value="YVTN repeat-like/Quinoprotein amine dehydrogenase"/>
    <property type="match status" value="1"/>
</dbReference>
<name>A0A507BVT0_9FUNG</name>
<accession>A0A507BVT0</accession>
<dbReference type="Pfam" id="PF25440">
    <property type="entry name" value="Beta-prop_RIC1_2nd"/>
    <property type="match status" value="1"/>
</dbReference>
<protein>
    <recommendedName>
        <fullName evidence="4">RIC1 C-terminal alpha solenoid region domain-containing protein</fullName>
    </recommendedName>
</protein>
<dbReference type="GO" id="GO:0034066">
    <property type="term" value="C:Ric1-Rgp1 guanyl-nucleotide exchange factor complex"/>
    <property type="evidence" value="ECO:0007669"/>
    <property type="project" value="InterPro"/>
</dbReference>
<reference evidence="5 6" key="1">
    <citation type="journal article" date="2019" name="Sci. Rep.">
        <title>Comparative genomics of chytrid fungi reveal insights into the obligate biotrophic and pathogenic lifestyle of Synchytrium endobioticum.</title>
        <authorList>
            <person name="van de Vossenberg B.T.L.H."/>
            <person name="Warris S."/>
            <person name="Nguyen H.D.T."/>
            <person name="van Gent-Pelzer M.P.E."/>
            <person name="Joly D.L."/>
            <person name="van de Geest H.C."/>
            <person name="Bonants P.J.M."/>
            <person name="Smith D.S."/>
            <person name="Levesque C.A."/>
            <person name="van der Lee T.A.J."/>
        </authorList>
    </citation>
    <scope>NUCLEOTIDE SEQUENCE [LARGE SCALE GENOMIC DNA]</scope>
    <source>
        <strain evidence="5 6">JEL517</strain>
    </source>
</reference>
<proteinExistence type="predicted"/>
<gene>
    <name evidence="5" type="ORF">SmJEL517_g05541</name>
</gene>
<dbReference type="PANTHER" id="PTHR22746">
    <property type="entry name" value="RAB6A-GEF COMPLEX PARTNER PROTEIN 1"/>
    <property type="match status" value="1"/>
</dbReference>
<sequence>MFFVSGSAKVLSGPVDGSTIGSSVDSLSVLALRKCPGHELFATITANTIQLWSSRPNVVLSQVQRGEATLNEDGENSDIMWKPDATGLVVLTTSGFLHFYDVVEGSDTMLDYDFASSHHYMTGPGEGHKLDDLSLRFRMALEIDTSVQCGVGLQNDLLVCTRDSPSLLSLTWNGEVKLEASVVLANLDFQGQAQEVVIQIVLYPGRDMFGWITGKGRAFVAQRILVPTDAETSSYSWTGVCIYNQDSAASSATCISFNARFSLVAVGAADGTIYVYSITEDRQSLRTSHRLELPKTVSSYLHHTVGPVTSMDWSEDGYALAAGWKFGGMAIWSVFGRLLMSTISEDTSIQTPANGSAGQLEDYFHGVQDLFWGTGDFDLYVLPGPGLMSGSRNDIYVIPLLKTPLTTNSNPDNSRNVFLIGEDRLLLYEGNNSEFNVTDLDLIQWDTVQAPQSYITSNWPIRFAAINSTGHYIAVAGTFGLAHYDKASSRWKLFGNEQQEQSFSIRGGMVWFKSLLIAACVNNDSGDHELRLFSRDANLDTSQALLSHHLISEAITLSSLDSHILIYSADSVLRHYSIVTGSVGRPSFHLHQQINFVDIISNPWSVQSVAWIPPFREATLETIKTSPILILKSGELSVLKESPKHDWEHMVLANHIEHFFVSKPLERAAGMHHSLWAFDGAGVKIWANIITDDTMLPEAWPPTKNWNEDIRMELDFYPLTVMMHRAIIMGIEQRMALRNSVQCTFYKLETKTHLYLHHIIRYVLSRGMEEEAVAFAAGFRHLQYFGHSLEMLLHQVLEEEAETFAGFSQGALLPCIARFLEAFPHHLDVIVRCARKTEVALWEYFFSIVGDAKELFSQCLQSGALDTATSYLIIIQTLEPAAVSGKLAIQLLEKAFEMEDFETGKELVRFLSSIDGMPRSADEKHHISPSTTNGVTSKGDSLAEDHKHLEAQISMSMHDGTDLFYIEILISKHARKLMAKQRVRALGRFASQLSFPLIKWLKRERNRSAMFDDWHGALMSLHEQFERPLPTEAAILAGDRTTSSPTRKGSFTPFAETTSASSVSSLFDDNSPNGPASAHPSTSPSSVKAPRKRANTLPSSQVSDLVTDPNTHTDEDEELQAMIRTTREAECWEWCIILASFAMDVGTLLEALSEEDGPAAGLRNKWRGALMNTNRYLSGY</sequence>
<dbReference type="STRING" id="1806994.A0A507BVT0"/>
<evidence type="ECO:0000256" key="2">
    <source>
        <dbReference type="ARBA" id="ARBA00023136"/>
    </source>
</evidence>
<evidence type="ECO:0000256" key="3">
    <source>
        <dbReference type="SAM" id="MobiDB-lite"/>
    </source>
</evidence>
<dbReference type="Pfam" id="PF07064">
    <property type="entry name" value="RIC1"/>
    <property type="match status" value="1"/>
</dbReference>
<feature type="compositionally biased region" description="Polar residues" evidence="3">
    <location>
        <begin position="928"/>
        <end position="939"/>
    </location>
</feature>
<feature type="domain" description="RIC1 C-terminal alpha solenoid region" evidence="4">
    <location>
        <begin position="757"/>
        <end position="917"/>
    </location>
</feature>
<dbReference type="InterPro" id="IPR009771">
    <property type="entry name" value="RIC1_C"/>
</dbReference>
<dbReference type="GO" id="GO:0005829">
    <property type="term" value="C:cytosol"/>
    <property type="evidence" value="ECO:0007669"/>
    <property type="project" value="TreeGrafter"/>
</dbReference>
<dbReference type="PANTHER" id="PTHR22746:SF10">
    <property type="entry name" value="GUANINE NUCLEOTIDE EXCHANGE FACTOR SUBUNIT RIC1"/>
    <property type="match status" value="1"/>
</dbReference>
<organism evidence="5 6">
    <name type="scientific">Synchytrium microbalum</name>
    <dbReference type="NCBI Taxonomy" id="1806994"/>
    <lineage>
        <taxon>Eukaryota</taxon>
        <taxon>Fungi</taxon>
        <taxon>Fungi incertae sedis</taxon>
        <taxon>Chytridiomycota</taxon>
        <taxon>Chytridiomycota incertae sedis</taxon>
        <taxon>Chytridiomycetes</taxon>
        <taxon>Synchytriales</taxon>
        <taxon>Synchytriaceae</taxon>
        <taxon>Synchytrium</taxon>
    </lineage>
</organism>
<dbReference type="SUPFAM" id="SSF50978">
    <property type="entry name" value="WD40 repeat-like"/>
    <property type="match status" value="1"/>
</dbReference>
<dbReference type="GeneID" id="42006764"/>
<evidence type="ECO:0000256" key="1">
    <source>
        <dbReference type="ARBA" id="ARBA00004370"/>
    </source>
</evidence>
<dbReference type="SMART" id="SM00320">
    <property type="entry name" value="WD40"/>
    <property type="match status" value="3"/>
</dbReference>
<dbReference type="GO" id="GO:0000139">
    <property type="term" value="C:Golgi membrane"/>
    <property type="evidence" value="ECO:0007669"/>
    <property type="project" value="TreeGrafter"/>
</dbReference>
<dbReference type="RefSeq" id="XP_031022559.1">
    <property type="nucleotide sequence ID" value="XM_031171467.1"/>
</dbReference>
<dbReference type="InterPro" id="IPR015943">
    <property type="entry name" value="WD40/YVTN_repeat-like_dom_sf"/>
</dbReference>
<feature type="compositionally biased region" description="Low complexity" evidence="3">
    <location>
        <begin position="1075"/>
        <end position="1086"/>
    </location>
</feature>
<feature type="compositionally biased region" description="Polar residues" evidence="3">
    <location>
        <begin position="1096"/>
        <end position="1110"/>
    </location>
</feature>
<keyword evidence="6" id="KW-1185">Reference proteome</keyword>
<evidence type="ECO:0000259" key="4">
    <source>
        <dbReference type="Pfam" id="PF07064"/>
    </source>
</evidence>
<dbReference type="InterPro" id="IPR001680">
    <property type="entry name" value="WD40_rpt"/>
</dbReference>
<feature type="compositionally biased region" description="Polar residues" evidence="3">
    <location>
        <begin position="1062"/>
        <end position="1074"/>
    </location>
</feature>
<feature type="region of interest" description="Disordered" evidence="3">
    <location>
        <begin position="1062"/>
        <end position="1114"/>
    </location>
</feature>
<dbReference type="InterPro" id="IPR036322">
    <property type="entry name" value="WD40_repeat_dom_sf"/>
</dbReference>
<comment type="caution">
    <text evidence="5">The sequence shown here is derived from an EMBL/GenBank/DDBJ whole genome shotgun (WGS) entry which is preliminary data.</text>
</comment>